<evidence type="ECO:0000313" key="3">
    <source>
        <dbReference type="Proteomes" id="UP000424462"/>
    </source>
</evidence>
<name>A0A6B8WBD4_9CORY</name>
<organism evidence="2 3">
    <name type="scientific">Corynebacterium occultum</name>
    <dbReference type="NCBI Taxonomy" id="2675219"/>
    <lineage>
        <taxon>Bacteria</taxon>
        <taxon>Bacillati</taxon>
        <taxon>Actinomycetota</taxon>
        <taxon>Actinomycetes</taxon>
        <taxon>Mycobacteriales</taxon>
        <taxon>Corynebacteriaceae</taxon>
        <taxon>Corynebacterium</taxon>
    </lineage>
</organism>
<dbReference type="KEGG" id="cok:COCCU_13625"/>
<accession>A0A6B8WBD4</accession>
<keyword evidence="1" id="KW-0812">Transmembrane</keyword>
<dbReference type="AlphaFoldDB" id="A0A6B8WBD4"/>
<evidence type="ECO:0000256" key="1">
    <source>
        <dbReference type="SAM" id="Phobius"/>
    </source>
</evidence>
<evidence type="ECO:0000313" key="2">
    <source>
        <dbReference type="EMBL" id="QGU08615.1"/>
    </source>
</evidence>
<protein>
    <submittedName>
        <fullName evidence="2">Uncharacterized protein</fullName>
    </submittedName>
</protein>
<keyword evidence="1" id="KW-1133">Transmembrane helix</keyword>
<sequence>MIITMASVFIGFLCTGGAFAAFMYKKSKVLITALLIIALLLVTVVPVTIAVTVATSPG</sequence>
<keyword evidence="1" id="KW-0472">Membrane</keyword>
<gene>
    <name evidence="2" type="ORF">COCCU_13625</name>
</gene>
<feature type="transmembrane region" description="Helical" evidence="1">
    <location>
        <begin position="30"/>
        <end position="54"/>
    </location>
</feature>
<dbReference type="EMBL" id="CP046455">
    <property type="protein sequence ID" value="QGU08615.1"/>
    <property type="molecule type" value="Genomic_DNA"/>
</dbReference>
<keyword evidence="3" id="KW-1185">Reference proteome</keyword>
<dbReference type="Proteomes" id="UP000424462">
    <property type="component" value="Chromosome"/>
</dbReference>
<proteinExistence type="predicted"/>
<reference evidence="2 3" key="1">
    <citation type="submission" date="2019-11" db="EMBL/GenBank/DDBJ databases">
        <title>Complete genome sequence of Corynebacterium kalinowskii 1959, a novel Corynebacterium species isolated from soil of a small paddock in Vilsendorf, Germany.</title>
        <authorList>
            <person name="Schaffert L."/>
            <person name="Ruwe M."/>
            <person name="Milse J."/>
            <person name="Hanuschka K."/>
            <person name="Ortseifen V."/>
            <person name="Droste J."/>
            <person name="Brandt D."/>
            <person name="Schlueter L."/>
            <person name="Kutter Y."/>
            <person name="Vinke S."/>
            <person name="Viehoefer P."/>
            <person name="Jacob L."/>
            <person name="Luebke N.-C."/>
            <person name="Schulte-Berndt E."/>
            <person name="Hain C."/>
            <person name="Linder M."/>
            <person name="Schmidt P."/>
            <person name="Wollenschlaeger L."/>
            <person name="Luttermann T."/>
            <person name="Thieme E."/>
            <person name="Hassa J."/>
            <person name="Haak M."/>
            <person name="Wittchen M."/>
            <person name="Mentz A."/>
            <person name="Persicke M."/>
            <person name="Busche T."/>
            <person name="Ruckert C."/>
        </authorList>
    </citation>
    <scope>NUCLEOTIDE SEQUENCE [LARGE SCALE GENOMIC DNA]</scope>
    <source>
        <strain evidence="2 3">2039</strain>
    </source>
</reference>